<name>A0A9D4HLX2_DREPO</name>
<gene>
    <name evidence="1" type="ORF">DPMN_065286</name>
</gene>
<organism evidence="1 2">
    <name type="scientific">Dreissena polymorpha</name>
    <name type="common">Zebra mussel</name>
    <name type="synonym">Mytilus polymorpha</name>
    <dbReference type="NCBI Taxonomy" id="45954"/>
    <lineage>
        <taxon>Eukaryota</taxon>
        <taxon>Metazoa</taxon>
        <taxon>Spiralia</taxon>
        <taxon>Lophotrochozoa</taxon>
        <taxon>Mollusca</taxon>
        <taxon>Bivalvia</taxon>
        <taxon>Autobranchia</taxon>
        <taxon>Heteroconchia</taxon>
        <taxon>Euheterodonta</taxon>
        <taxon>Imparidentia</taxon>
        <taxon>Neoheterodontei</taxon>
        <taxon>Myida</taxon>
        <taxon>Dreissenoidea</taxon>
        <taxon>Dreissenidae</taxon>
        <taxon>Dreissena</taxon>
    </lineage>
</organism>
<proteinExistence type="predicted"/>
<comment type="caution">
    <text evidence="1">The sequence shown here is derived from an EMBL/GenBank/DDBJ whole genome shotgun (WGS) entry which is preliminary data.</text>
</comment>
<reference evidence="1" key="2">
    <citation type="submission" date="2020-11" db="EMBL/GenBank/DDBJ databases">
        <authorList>
            <person name="McCartney M.A."/>
            <person name="Auch B."/>
            <person name="Kono T."/>
            <person name="Mallez S."/>
            <person name="Becker A."/>
            <person name="Gohl D.M."/>
            <person name="Silverstein K.A.T."/>
            <person name="Koren S."/>
            <person name="Bechman K.B."/>
            <person name="Herman A."/>
            <person name="Abrahante J.E."/>
            <person name="Garbe J."/>
        </authorList>
    </citation>
    <scope>NUCLEOTIDE SEQUENCE</scope>
    <source>
        <strain evidence="1">Duluth1</strain>
        <tissue evidence="1">Whole animal</tissue>
    </source>
</reference>
<sequence>MTTQESRSMCCFEHTLLYTLHVMEEEDVEVEEEVGVKVEQEWDDDVILRTLP</sequence>
<keyword evidence="2" id="KW-1185">Reference proteome</keyword>
<dbReference type="Proteomes" id="UP000828390">
    <property type="component" value="Unassembled WGS sequence"/>
</dbReference>
<dbReference type="EMBL" id="JAIWYP010000013">
    <property type="protein sequence ID" value="KAH3722328.1"/>
    <property type="molecule type" value="Genomic_DNA"/>
</dbReference>
<dbReference type="AlphaFoldDB" id="A0A9D4HLX2"/>
<evidence type="ECO:0000313" key="2">
    <source>
        <dbReference type="Proteomes" id="UP000828390"/>
    </source>
</evidence>
<protein>
    <submittedName>
        <fullName evidence="1">Uncharacterized protein</fullName>
    </submittedName>
</protein>
<reference evidence="1" key="1">
    <citation type="journal article" date="2019" name="bioRxiv">
        <title>The Genome of the Zebra Mussel, Dreissena polymorpha: A Resource for Invasive Species Research.</title>
        <authorList>
            <person name="McCartney M.A."/>
            <person name="Auch B."/>
            <person name="Kono T."/>
            <person name="Mallez S."/>
            <person name="Zhang Y."/>
            <person name="Obille A."/>
            <person name="Becker A."/>
            <person name="Abrahante J.E."/>
            <person name="Garbe J."/>
            <person name="Badalamenti J.P."/>
            <person name="Herman A."/>
            <person name="Mangelson H."/>
            <person name="Liachko I."/>
            <person name="Sullivan S."/>
            <person name="Sone E.D."/>
            <person name="Koren S."/>
            <person name="Silverstein K.A.T."/>
            <person name="Beckman K.B."/>
            <person name="Gohl D.M."/>
        </authorList>
    </citation>
    <scope>NUCLEOTIDE SEQUENCE</scope>
    <source>
        <strain evidence="1">Duluth1</strain>
        <tissue evidence="1">Whole animal</tissue>
    </source>
</reference>
<accession>A0A9D4HLX2</accession>
<evidence type="ECO:0000313" key="1">
    <source>
        <dbReference type="EMBL" id="KAH3722328.1"/>
    </source>
</evidence>